<organism evidence="2 3">
    <name type="scientific">Thermophagus xiamenensis</name>
    <dbReference type="NCBI Taxonomy" id="385682"/>
    <lineage>
        <taxon>Bacteria</taxon>
        <taxon>Pseudomonadati</taxon>
        <taxon>Bacteroidota</taxon>
        <taxon>Bacteroidia</taxon>
        <taxon>Marinilabiliales</taxon>
        <taxon>Marinilabiliaceae</taxon>
        <taxon>Thermophagus</taxon>
    </lineage>
</organism>
<dbReference type="Proteomes" id="UP000181976">
    <property type="component" value="Unassembled WGS sequence"/>
</dbReference>
<dbReference type="AlphaFoldDB" id="A0A1I2C9D0"/>
<accession>A0A1I2C9D0</accession>
<dbReference type="EMBL" id="FONA01000015">
    <property type="protein sequence ID" value="SFE64937.1"/>
    <property type="molecule type" value="Genomic_DNA"/>
</dbReference>
<reference evidence="2 3" key="1">
    <citation type="submission" date="2016-10" db="EMBL/GenBank/DDBJ databases">
        <authorList>
            <person name="de Groot N.N."/>
        </authorList>
    </citation>
    <scope>NUCLEOTIDE SEQUENCE [LARGE SCALE GENOMIC DNA]</scope>
    <source>
        <strain evidence="2 3">DSM 19012</strain>
    </source>
</reference>
<feature type="transmembrane region" description="Helical" evidence="1">
    <location>
        <begin position="6"/>
        <end position="27"/>
    </location>
</feature>
<evidence type="ECO:0000313" key="2">
    <source>
        <dbReference type="EMBL" id="SFE64937.1"/>
    </source>
</evidence>
<evidence type="ECO:0000313" key="3">
    <source>
        <dbReference type="Proteomes" id="UP000181976"/>
    </source>
</evidence>
<proteinExistence type="predicted"/>
<keyword evidence="1" id="KW-0472">Membrane</keyword>
<sequence length="65" mass="6879">MAHSVAILITSQQIAAALGTSLFIGLMGAKYVKCLERVEKPEVTQQHLATIEGATFAFTVALGMT</sequence>
<dbReference type="OrthoDB" id="9807274at2"/>
<dbReference type="InParanoid" id="A0A1I2C9D0"/>
<gene>
    <name evidence="2" type="ORF">SAMN05444380_11564</name>
</gene>
<keyword evidence="1" id="KW-0812">Transmembrane</keyword>
<name>A0A1I2C9D0_9BACT</name>
<keyword evidence="1" id="KW-1133">Transmembrane helix</keyword>
<protein>
    <submittedName>
        <fullName evidence="2">Uncharacterized protein</fullName>
    </submittedName>
</protein>
<evidence type="ECO:0000256" key="1">
    <source>
        <dbReference type="SAM" id="Phobius"/>
    </source>
</evidence>
<dbReference type="RefSeq" id="WP_010526994.1">
    <property type="nucleotide sequence ID" value="NZ_AFSL01000025.1"/>
</dbReference>
<keyword evidence="3" id="KW-1185">Reference proteome</keyword>